<dbReference type="SMART" id="SM01381">
    <property type="entry name" value="7TM_GPCR_Srsx"/>
    <property type="match status" value="1"/>
</dbReference>
<evidence type="ECO:0000256" key="6">
    <source>
        <dbReference type="ARBA" id="ARBA00023136"/>
    </source>
</evidence>
<keyword evidence="2" id="KW-1003">Cell membrane</keyword>
<organism evidence="12 13">
    <name type="scientific">Batillaria attramentaria</name>
    <dbReference type="NCBI Taxonomy" id="370345"/>
    <lineage>
        <taxon>Eukaryota</taxon>
        <taxon>Metazoa</taxon>
        <taxon>Spiralia</taxon>
        <taxon>Lophotrochozoa</taxon>
        <taxon>Mollusca</taxon>
        <taxon>Gastropoda</taxon>
        <taxon>Caenogastropoda</taxon>
        <taxon>Sorbeoconcha</taxon>
        <taxon>Cerithioidea</taxon>
        <taxon>Batillariidae</taxon>
        <taxon>Batillaria</taxon>
    </lineage>
</organism>
<feature type="transmembrane region" description="Helical" evidence="10">
    <location>
        <begin position="47"/>
        <end position="69"/>
    </location>
</feature>
<dbReference type="Proteomes" id="UP001519460">
    <property type="component" value="Unassembled WGS sequence"/>
</dbReference>
<evidence type="ECO:0000256" key="8">
    <source>
        <dbReference type="ARBA" id="ARBA00023224"/>
    </source>
</evidence>
<dbReference type="InterPro" id="IPR000276">
    <property type="entry name" value="GPCR_Rhodpsn"/>
</dbReference>
<accession>A0ABD0JGC4</accession>
<evidence type="ECO:0000256" key="5">
    <source>
        <dbReference type="ARBA" id="ARBA00023040"/>
    </source>
</evidence>
<evidence type="ECO:0000313" key="13">
    <source>
        <dbReference type="Proteomes" id="UP001519460"/>
    </source>
</evidence>
<evidence type="ECO:0000256" key="1">
    <source>
        <dbReference type="ARBA" id="ARBA00004651"/>
    </source>
</evidence>
<feature type="domain" description="G-protein coupled receptors family 1 profile" evidence="11">
    <location>
        <begin position="60"/>
        <end position="313"/>
    </location>
</feature>
<keyword evidence="7 9" id="KW-0675">Receptor</keyword>
<keyword evidence="5 9" id="KW-0297">G-protein coupled receptor</keyword>
<keyword evidence="8 9" id="KW-0807">Transducer</keyword>
<dbReference type="GO" id="GO:0004930">
    <property type="term" value="F:G protein-coupled receptor activity"/>
    <property type="evidence" value="ECO:0007669"/>
    <property type="project" value="UniProtKB-KW"/>
</dbReference>
<dbReference type="PANTHER" id="PTHR24249:SF422">
    <property type="entry name" value="G-PROTEIN COUPLED RECEPTORS FAMILY 1 PROFILE DOMAIN-CONTAINING PROTEIN"/>
    <property type="match status" value="1"/>
</dbReference>
<dbReference type="Pfam" id="PF00001">
    <property type="entry name" value="7tm_1"/>
    <property type="match status" value="1"/>
</dbReference>
<keyword evidence="3 9" id="KW-0812">Transmembrane</keyword>
<dbReference type="SUPFAM" id="SSF81321">
    <property type="entry name" value="Family A G protein-coupled receptor-like"/>
    <property type="match status" value="1"/>
</dbReference>
<evidence type="ECO:0000256" key="4">
    <source>
        <dbReference type="ARBA" id="ARBA00022989"/>
    </source>
</evidence>
<feature type="transmembrane region" description="Helical" evidence="10">
    <location>
        <begin position="162"/>
        <end position="182"/>
    </location>
</feature>
<comment type="subcellular location">
    <subcellularLocation>
        <location evidence="1">Cell membrane</location>
        <topology evidence="1">Multi-pass membrane protein</topology>
    </subcellularLocation>
</comment>
<feature type="transmembrane region" description="Helical" evidence="10">
    <location>
        <begin position="263"/>
        <end position="287"/>
    </location>
</feature>
<evidence type="ECO:0000313" key="12">
    <source>
        <dbReference type="EMBL" id="KAK7473417.1"/>
    </source>
</evidence>
<dbReference type="CDD" id="cd00637">
    <property type="entry name" value="7tm_classA_rhodopsin-like"/>
    <property type="match status" value="1"/>
</dbReference>
<evidence type="ECO:0000256" key="10">
    <source>
        <dbReference type="SAM" id="Phobius"/>
    </source>
</evidence>
<feature type="transmembrane region" description="Helical" evidence="10">
    <location>
        <begin position="293"/>
        <end position="315"/>
    </location>
</feature>
<dbReference type="PRINTS" id="PR00237">
    <property type="entry name" value="GPCRRHODOPSN"/>
</dbReference>
<keyword evidence="6 10" id="KW-0472">Membrane</keyword>
<comment type="similarity">
    <text evidence="9">Belongs to the G-protein coupled receptor 1 family.</text>
</comment>
<dbReference type="PROSITE" id="PS50262">
    <property type="entry name" value="G_PROTEIN_RECEP_F1_2"/>
    <property type="match status" value="1"/>
</dbReference>
<dbReference type="InterPro" id="IPR050569">
    <property type="entry name" value="TAAR"/>
</dbReference>
<name>A0ABD0JGC4_9CAEN</name>
<gene>
    <name evidence="12" type="ORF">BaRGS_00035344</name>
</gene>
<evidence type="ECO:0000256" key="7">
    <source>
        <dbReference type="ARBA" id="ARBA00023170"/>
    </source>
</evidence>
<sequence>MATTIYTDHVTEDDDHFHHQDQQNDTDNDHDHTLEKKFASLPPSAEITIYVIVLTAIIVTNTLTIVAVATRSKLRTIPNMYVSSLAVADLLIGVSLIGQIFTAVPETAEFLSRSEWACLVRTSIIYILVALSTLSMLLIAFDRFLCIQFPLRYNNIMTKQRAAAIIAASWVVAVAYGTVPMYTSNYDVHIGCEPTHIFPAWYMIGANPLLFFVVSVASFVLYVYIMKAVVRQRRLIQAQEIAAGVANKVEVRQRRKNYGAAKMLFLVFGLFFLCWSPLVIVGVLEYTVHVSHVWLTVCGAIVICHSAMNFAVYAAMNKDFKIAFKVMLCKTNSNLVEPTGTITLDS</sequence>
<dbReference type="InterPro" id="IPR017452">
    <property type="entry name" value="GPCR_Rhodpsn_7TM"/>
</dbReference>
<keyword evidence="4 10" id="KW-1133">Transmembrane helix</keyword>
<evidence type="ECO:0000256" key="9">
    <source>
        <dbReference type="RuleBase" id="RU000688"/>
    </source>
</evidence>
<proteinExistence type="inferred from homology"/>
<dbReference type="EMBL" id="JACVVK020000471">
    <property type="protein sequence ID" value="KAK7473417.1"/>
    <property type="molecule type" value="Genomic_DNA"/>
</dbReference>
<evidence type="ECO:0000259" key="11">
    <source>
        <dbReference type="PROSITE" id="PS50262"/>
    </source>
</evidence>
<dbReference type="Gene3D" id="1.20.1070.10">
    <property type="entry name" value="Rhodopsin 7-helix transmembrane proteins"/>
    <property type="match status" value="1"/>
</dbReference>
<evidence type="ECO:0000256" key="2">
    <source>
        <dbReference type="ARBA" id="ARBA00022475"/>
    </source>
</evidence>
<dbReference type="PROSITE" id="PS00237">
    <property type="entry name" value="G_PROTEIN_RECEP_F1_1"/>
    <property type="match status" value="1"/>
</dbReference>
<feature type="transmembrane region" description="Helical" evidence="10">
    <location>
        <begin position="81"/>
        <end position="104"/>
    </location>
</feature>
<comment type="caution">
    <text evidence="12">The sequence shown here is derived from an EMBL/GenBank/DDBJ whole genome shotgun (WGS) entry which is preliminary data.</text>
</comment>
<dbReference type="AlphaFoldDB" id="A0ABD0JGC4"/>
<feature type="transmembrane region" description="Helical" evidence="10">
    <location>
        <begin position="202"/>
        <end position="225"/>
    </location>
</feature>
<keyword evidence="13" id="KW-1185">Reference proteome</keyword>
<reference evidence="12 13" key="1">
    <citation type="journal article" date="2023" name="Sci. Data">
        <title>Genome assembly of the Korean intertidal mud-creeper Batillaria attramentaria.</title>
        <authorList>
            <person name="Patra A.K."/>
            <person name="Ho P.T."/>
            <person name="Jun S."/>
            <person name="Lee S.J."/>
            <person name="Kim Y."/>
            <person name="Won Y.J."/>
        </authorList>
    </citation>
    <scope>NUCLEOTIDE SEQUENCE [LARGE SCALE GENOMIC DNA]</scope>
    <source>
        <strain evidence="12">Wonlab-2016</strain>
    </source>
</reference>
<dbReference type="PANTHER" id="PTHR24249">
    <property type="entry name" value="HISTAMINE RECEPTOR-RELATED G-PROTEIN COUPLED RECEPTOR"/>
    <property type="match status" value="1"/>
</dbReference>
<feature type="transmembrane region" description="Helical" evidence="10">
    <location>
        <begin position="124"/>
        <end position="141"/>
    </location>
</feature>
<dbReference type="GO" id="GO:0005886">
    <property type="term" value="C:plasma membrane"/>
    <property type="evidence" value="ECO:0007669"/>
    <property type="project" value="UniProtKB-SubCell"/>
</dbReference>
<protein>
    <recommendedName>
        <fullName evidence="11">G-protein coupled receptors family 1 profile domain-containing protein</fullName>
    </recommendedName>
</protein>
<evidence type="ECO:0000256" key="3">
    <source>
        <dbReference type="ARBA" id="ARBA00022692"/>
    </source>
</evidence>